<evidence type="ECO:0000256" key="1">
    <source>
        <dbReference type="ARBA" id="ARBA00007447"/>
    </source>
</evidence>
<keyword evidence="7" id="KW-1185">Reference proteome</keyword>
<protein>
    <recommendedName>
        <fullName evidence="5">Peptidase A1 domain-containing protein</fullName>
    </recommendedName>
</protein>
<dbReference type="GO" id="GO:0006508">
    <property type="term" value="P:proteolysis"/>
    <property type="evidence" value="ECO:0007669"/>
    <property type="project" value="UniProtKB-KW"/>
</dbReference>
<dbReference type="PANTHER" id="PTHR47966">
    <property type="entry name" value="BETA-SITE APP-CLEAVING ENZYME, ISOFORM A-RELATED"/>
    <property type="match status" value="1"/>
</dbReference>
<accession>A0A3P7PLZ9</accession>
<evidence type="ECO:0000313" key="6">
    <source>
        <dbReference type="EMBL" id="VDN20699.1"/>
    </source>
</evidence>
<feature type="signal peptide" evidence="4">
    <location>
        <begin position="1"/>
        <end position="26"/>
    </location>
</feature>
<dbReference type="SUPFAM" id="SSF50630">
    <property type="entry name" value="Acid proteases"/>
    <property type="match status" value="1"/>
</dbReference>
<keyword evidence="3" id="KW-0064">Aspartyl protease</keyword>
<dbReference type="PRINTS" id="PR00792">
    <property type="entry name" value="PEPSIN"/>
</dbReference>
<keyword evidence="4" id="KW-0732">Signal</keyword>
<proteinExistence type="inferred from homology"/>
<name>A0A3P7PLZ9_DIBLA</name>
<dbReference type="PROSITE" id="PS51767">
    <property type="entry name" value="PEPTIDASE_A1"/>
    <property type="match status" value="1"/>
</dbReference>
<sequence>MKGNKFNTHIHAFTLTLDTFLALVYRISIAGIDICADSCNAIADTGTSLIVGPYAGVRKIAVAVNAKALPGGTFLVYCDSVPTLPNVTITFEGRDFVLAGQEYVIKVTQFGHDICLLGFMGLDIPGRELWILGDIFLGKYYTIFDSGNRRLGFAEAVKTPPEDDEYSTASTERTKRAPPLNLRTVLPLVPLFPAQCDNCPRPTAV</sequence>
<dbReference type="Pfam" id="PF00026">
    <property type="entry name" value="Asp"/>
    <property type="match status" value="1"/>
</dbReference>
<dbReference type="PANTHER" id="PTHR47966:SF51">
    <property type="entry name" value="BETA-SITE APP-CLEAVING ENZYME, ISOFORM A-RELATED"/>
    <property type="match status" value="1"/>
</dbReference>
<feature type="chain" id="PRO_5018237049" description="Peptidase A1 domain-containing protein" evidence="4">
    <location>
        <begin position="27"/>
        <end position="205"/>
    </location>
</feature>
<dbReference type="EMBL" id="UYRU01071171">
    <property type="protein sequence ID" value="VDN20699.1"/>
    <property type="molecule type" value="Genomic_DNA"/>
</dbReference>
<keyword evidence="3" id="KW-0378">Hydrolase</keyword>
<feature type="disulfide bond" evidence="2">
    <location>
        <begin position="78"/>
        <end position="115"/>
    </location>
</feature>
<dbReference type="FunFam" id="2.40.70.10:FF:000044">
    <property type="entry name" value="Lysosomal aspartic protease"/>
    <property type="match status" value="1"/>
</dbReference>
<evidence type="ECO:0000313" key="7">
    <source>
        <dbReference type="Proteomes" id="UP000281553"/>
    </source>
</evidence>
<feature type="domain" description="Peptidase A1" evidence="5">
    <location>
        <begin position="1"/>
        <end position="154"/>
    </location>
</feature>
<keyword evidence="2" id="KW-1015">Disulfide bond</keyword>
<evidence type="ECO:0000256" key="4">
    <source>
        <dbReference type="SAM" id="SignalP"/>
    </source>
</evidence>
<comment type="similarity">
    <text evidence="1 3">Belongs to the peptidase A1 family.</text>
</comment>
<reference evidence="6 7" key="1">
    <citation type="submission" date="2018-11" db="EMBL/GenBank/DDBJ databases">
        <authorList>
            <consortium name="Pathogen Informatics"/>
        </authorList>
    </citation>
    <scope>NUCLEOTIDE SEQUENCE [LARGE SCALE GENOMIC DNA]</scope>
</reference>
<organism evidence="6 7">
    <name type="scientific">Dibothriocephalus latus</name>
    <name type="common">Fish tapeworm</name>
    <name type="synonym">Diphyllobothrium latum</name>
    <dbReference type="NCBI Taxonomy" id="60516"/>
    <lineage>
        <taxon>Eukaryota</taxon>
        <taxon>Metazoa</taxon>
        <taxon>Spiralia</taxon>
        <taxon>Lophotrochozoa</taxon>
        <taxon>Platyhelminthes</taxon>
        <taxon>Cestoda</taxon>
        <taxon>Eucestoda</taxon>
        <taxon>Diphyllobothriidea</taxon>
        <taxon>Diphyllobothriidae</taxon>
        <taxon>Dibothriocephalus</taxon>
    </lineage>
</organism>
<dbReference type="PROSITE" id="PS00141">
    <property type="entry name" value="ASP_PROTEASE"/>
    <property type="match status" value="1"/>
</dbReference>
<evidence type="ECO:0000256" key="3">
    <source>
        <dbReference type="RuleBase" id="RU000454"/>
    </source>
</evidence>
<dbReference type="InterPro" id="IPR001461">
    <property type="entry name" value="Aspartic_peptidase_A1"/>
</dbReference>
<dbReference type="Gene3D" id="2.40.70.10">
    <property type="entry name" value="Acid Proteases"/>
    <property type="match status" value="1"/>
</dbReference>
<keyword evidence="3" id="KW-0645">Protease</keyword>
<dbReference type="Proteomes" id="UP000281553">
    <property type="component" value="Unassembled WGS sequence"/>
</dbReference>
<dbReference type="GO" id="GO:0004190">
    <property type="term" value="F:aspartic-type endopeptidase activity"/>
    <property type="evidence" value="ECO:0007669"/>
    <property type="project" value="UniProtKB-KW"/>
</dbReference>
<dbReference type="GO" id="GO:0005764">
    <property type="term" value="C:lysosome"/>
    <property type="evidence" value="ECO:0007669"/>
    <property type="project" value="TreeGrafter"/>
</dbReference>
<dbReference type="InterPro" id="IPR021109">
    <property type="entry name" value="Peptidase_aspartic_dom_sf"/>
</dbReference>
<gene>
    <name evidence="6" type="ORF">DILT_LOCUS13675</name>
</gene>
<evidence type="ECO:0000256" key="2">
    <source>
        <dbReference type="PIRSR" id="PIRSR601461-2"/>
    </source>
</evidence>
<dbReference type="OrthoDB" id="771136at2759"/>
<dbReference type="AlphaFoldDB" id="A0A3P7PLZ9"/>
<dbReference type="InterPro" id="IPR001969">
    <property type="entry name" value="Aspartic_peptidase_AS"/>
</dbReference>
<dbReference type="InterPro" id="IPR033121">
    <property type="entry name" value="PEPTIDASE_A1"/>
</dbReference>
<evidence type="ECO:0000259" key="5">
    <source>
        <dbReference type="PROSITE" id="PS51767"/>
    </source>
</evidence>